<dbReference type="Gene3D" id="3.80.10.10">
    <property type="entry name" value="Ribonuclease Inhibitor"/>
    <property type="match status" value="2"/>
</dbReference>
<dbReference type="PANTHER" id="PTHR45661:SF3">
    <property type="entry name" value="IG-LIKE DOMAIN-CONTAINING PROTEIN"/>
    <property type="match status" value="1"/>
</dbReference>
<dbReference type="EMBL" id="JAPFFF010000050">
    <property type="protein sequence ID" value="KAK8839885.1"/>
    <property type="molecule type" value="Genomic_DNA"/>
</dbReference>
<keyword evidence="2" id="KW-1185">Reference proteome</keyword>
<evidence type="ECO:0008006" key="3">
    <source>
        <dbReference type="Google" id="ProtNLM"/>
    </source>
</evidence>
<dbReference type="PANTHER" id="PTHR45661">
    <property type="entry name" value="SURFACE ANTIGEN"/>
    <property type="match status" value="1"/>
</dbReference>
<evidence type="ECO:0000313" key="1">
    <source>
        <dbReference type="EMBL" id="KAK8839885.1"/>
    </source>
</evidence>
<evidence type="ECO:0000313" key="2">
    <source>
        <dbReference type="Proteomes" id="UP001470230"/>
    </source>
</evidence>
<dbReference type="Proteomes" id="UP001470230">
    <property type="component" value="Unassembled WGS sequence"/>
</dbReference>
<reference evidence="1 2" key="1">
    <citation type="submission" date="2024-04" db="EMBL/GenBank/DDBJ databases">
        <title>Tritrichomonas musculus Genome.</title>
        <authorList>
            <person name="Alves-Ferreira E."/>
            <person name="Grigg M."/>
            <person name="Lorenzi H."/>
            <person name="Galac M."/>
        </authorList>
    </citation>
    <scope>NUCLEOTIDE SEQUENCE [LARGE SCALE GENOMIC DNA]</scope>
    <source>
        <strain evidence="1 2">EAF2021</strain>
    </source>
</reference>
<dbReference type="InterPro" id="IPR053139">
    <property type="entry name" value="Surface_bspA-like"/>
</dbReference>
<dbReference type="SUPFAM" id="SSF52058">
    <property type="entry name" value="L domain-like"/>
    <property type="match status" value="1"/>
</dbReference>
<dbReference type="InterPro" id="IPR026906">
    <property type="entry name" value="LRR_5"/>
</dbReference>
<gene>
    <name evidence="1" type="ORF">M9Y10_031598</name>
</gene>
<proteinExistence type="predicted"/>
<organism evidence="1 2">
    <name type="scientific">Tritrichomonas musculus</name>
    <dbReference type="NCBI Taxonomy" id="1915356"/>
    <lineage>
        <taxon>Eukaryota</taxon>
        <taxon>Metamonada</taxon>
        <taxon>Parabasalia</taxon>
        <taxon>Tritrichomonadida</taxon>
        <taxon>Tritrichomonadidae</taxon>
        <taxon>Tritrichomonas</taxon>
    </lineage>
</organism>
<sequence length="465" mass="53603">MEYKDQSGIVFLLDIDHQTAKVGKCKEAKGDIMIPRSVIHEGKEYIVISIEEDSFFNNDYIKSISFPDDSCVRSFGTSSFTLSAIQKIQFPKNLEKLEDDWCFSTEKLKSIDLSPENPNFSYLDDNHKIIIGKSDPKNSIFDVLVFACRDIQTVIIPSFIKHICPSAFYQCQQFKKIQFEDKSQLETIGKSCFKLTRFEEIKFPQTLKTIGMDIFRESGLKKCQFDENCQIKIIPRESFFSSRLQIVSIPKDVYLLDYRWAAYSEITTIILSPLNPHLTYIDNQHKIIAGKTDINSPVFNIIFFACRDVKRAQIPSSIKHIASNAFEGCYKLESLEFDQGTSIETLGDCCFSQCRSLQRVSLPKGLKRYGDDVFERCDNMVSIDILDEIVYISPSFLPHCRQLEVLNCPNATIIVYDKYSFEYLSPNFTVNRPPNALFTNDDSDENNKIRMKFDIDFIDSEICKY</sequence>
<protein>
    <recommendedName>
        <fullName evidence="3">Surface antigen BspA-like</fullName>
    </recommendedName>
</protein>
<name>A0ABR2H331_9EUKA</name>
<comment type="caution">
    <text evidence="1">The sequence shown here is derived from an EMBL/GenBank/DDBJ whole genome shotgun (WGS) entry which is preliminary data.</text>
</comment>
<dbReference type="Pfam" id="PF13306">
    <property type="entry name" value="LRR_5"/>
    <property type="match status" value="3"/>
</dbReference>
<accession>A0ABR2H331</accession>
<dbReference type="InterPro" id="IPR032675">
    <property type="entry name" value="LRR_dom_sf"/>
</dbReference>